<evidence type="ECO:0000313" key="2">
    <source>
        <dbReference type="EMBL" id="ARU05590.1"/>
    </source>
</evidence>
<proteinExistence type="predicted"/>
<evidence type="ECO:0000313" key="3">
    <source>
        <dbReference type="Proteomes" id="UP000196138"/>
    </source>
</evidence>
<sequence length="195" mass="20554">MSLHDDAAPPPGWLPLFRTSPYLDLNGPFFYQPHSPDQALSQGFLIGFRALPKHANARGKLHGGVFATVADVAMGYTLTAARTLPGKLVTTGLTLDYVGGGDIGDWITVEVTPVKNGKALGDCALHRAQRGRCAGDRARQLPGRVSREPAQAWADRGQAPAGIGRPCAAVVIGVDADIGLPGIAMRPIARRSGDR</sequence>
<dbReference type="Proteomes" id="UP000196138">
    <property type="component" value="Chromosome"/>
</dbReference>
<organism evidence="2 3">
    <name type="scientific">Comamonas serinivorans</name>
    <dbReference type="NCBI Taxonomy" id="1082851"/>
    <lineage>
        <taxon>Bacteria</taxon>
        <taxon>Pseudomonadati</taxon>
        <taxon>Pseudomonadota</taxon>
        <taxon>Betaproteobacteria</taxon>
        <taxon>Burkholderiales</taxon>
        <taxon>Comamonadaceae</taxon>
        <taxon>Comamonas</taxon>
    </lineage>
</organism>
<dbReference type="Pfam" id="PF03061">
    <property type="entry name" value="4HBT"/>
    <property type="match status" value="1"/>
</dbReference>
<protein>
    <recommendedName>
        <fullName evidence="1">Thioesterase domain-containing protein</fullName>
    </recommendedName>
</protein>
<gene>
    <name evidence="2" type="ORF">CCO03_13660</name>
</gene>
<name>A0A1Y0EQ88_9BURK</name>
<dbReference type="RefSeq" id="WP_087281908.1">
    <property type="nucleotide sequence ID" value="NZ_CP021455.1"/>
</dbReference>
<dbReference type="OrthoDB" id="7060041at2"/>
<dbReference type="KEGG" id="cser:CCO03_13660"/>
<dbReference type="AlphaFoldDB" id="A0A1Y0EQ88"/>
<keyword evidence="3" id="KW-1185">Reference proteome</keyword>
<dbReference type="CDD" id="cd03443">
    <property type="entry name" value="PaaI_thioesterase"/>
    <property type="match status" value="1"/>
</dbReference>
<dbReference type="GO" id="GO:0016790">
    <property type="term" value="F:thiolester hydrolase activity"/>
    <property type="evidence" value="ECO:0007669"/>
    <property type="project" value="UniProtKB-ARBA"/>
</dbReference>
<evidence type="ECO:0000259" key="1">
    <source>
        <dbReference type="Pfam" id="PF03061"/>
    </source>
</evidence>
<dbReference type="SUPFAM" id="SSF54637">
    <property type="entry name" value="Thioesterase/thiol ester dehydrase-isomerase"/>
    <property type="match status" value="1"/>
</dbReference>
<dbReference type="EMBL" id="CP021455">
    <property type="protein sequence ID" value="ARU05590.1"/>
    <property type="molecule type" value="Genomic_DNA"/>
</dbReference>
<accession>A0A1Y0EQ88</accession>
<dbReference type="InterPro" id="IPR029069">
    <property type="entry name" value="HotDog_dom_sf"/>
</dbReference>
<dbReference type="InterPro" id="IPR006683">
    <property type="entry name" value="Thioestr_dom"/>
</dbReference>
<dbReference type="Gene3D" id="3.10.129.10">
    <property type="entry name" value="Hotdog Thioesterase"/>
    <property type="match status" value="1"/>
</dbReference>
<reference evidence="2 3" key="1">
    <citation type="submission" date="2017-05" db="EMBL/GenBank/DDBJ databases">
        <authorList>
            <person name="Song R."/>
            <person name="Chenine A.L."/>
            <person name="Ruprecht R.M."/>
        </authorList>
    </citation>
    <scope>NUCLEOTIDE SEQUENCE [LARGE SCALE GENOMIC DNA]</scope>
    <source>
        <strain evidence="2 3">DSM 26136</strain>
    </source>
</reference>
<feature type="domain" description="Thioesterase" evidence="1">
    <location>
        <begin position="59"/>
        <end position="120"/>
    </location>
</feature>